<feature type="binding site" description="covalent" evidence="7">
    <location>
        <position position="142"/>
    </location>
    <ligand>
        <name>heme c</name>
        <dbReference type="ChEBI" id="CHEBI:61717"/>
    </ligand>
</feature>
<dbReference type="Gene3D" id="1.20.120.10">
    <property type="entry name" value="Cytochrome c/b562"/>
    <property type="match status" value="1"/>
</dbReference>
<dbReference type="Pfam" id="PF01322">
    <property type="entry name" value="Cytochrom_C_2"/>
    <property type="match status" value="1"/>
</dbReference>
<feature type="binding site" description="covalent" evidence="7">
    <location>
        <position position="139"/>
    </location>
    <ligand>
        <name>heme c</name>
        <dbReference type="ChEBI" id="CHEBI:61717"/>
    </ligand>
</feature>
<dbReference type="PROSITE" id="PS51009">
    <property type="entry name" value="CYTCII"/>
    <property type="match status" value="1"/>
</dbReference>
<gene>
    <name evidence="9" type="primary">cycP</name>
    <name evidence="9" type="ORF">MAA8898_03905</name>
</gene>
<dbReference type="RefSeq" id="WP_094022676.1">
    <property type="nucleotide sequence ID" value="NZ_FXYF01000013.1"/>
</dbReference>
<dbReference type="PIRSF" id="PIRSF000027">
    <property type="entry name" value="Cytc_c_prime"/>
    <property type="match status" value="1"/>
</dbReference>
<evidence type="ECO:0000256" key="3">
    <source>
        <dbReference type="ARBA" id="ARBA00022723"/>
    </source>
</evidence>
<keyword evidence="5 6" id="KW-0408">Iron</keyword>
<evidence type="ECO:0000256" key="5">
    <source>
        <dbReference type="ARBA" id="ARBA00023004"/>
    </source>
</evidence>
<keyword evidence="3 6" id="KW-0479">Metal-binding</keyword>
<dbReference type="GO" id="GO:0009055">
    <property type="term" value="F:electron transfer activity"/>
    <property type="evidence" value="ECO:0007669"/>
    <property type="project" value="InterPro"/>
</dbReference>
<evidence type="ECO:0000256" key="8">
    <source>
        <dbReference type="SAM" id="SignalP"/>
    </source>
</evidence>
<evidence type="ECO:0000256" key="2">
    <source>
        <dbReference type="ARBA" id="ARBA00022617"/>
    </source>
</evidence>
<dbReference type="EMBL" id="FXYF01000013">
    <property type="protein sequence ID" value="SMX48340.1"/>
    <property type="molecule type" value="Genomic_DNA"/>
</dbReference>
<dbReference type="GO" id="GO:0020037">
    <property type="term" value="F:heme binding"/>
    <property type="evidence" value="ECO:0007669"/>
    <property type="project" value="InterPro"/>
</dbReference>
<dbReference type="Proteomes" id="UP000207598">
    <property type="component" value="Unassembled WGS sequence"/>
</dbReference>
<organism evidence="9 10">
    <name type="scientific">Maliponia aquimaris</name>
    <dbReference type="NCBI Taxonomy" id="1673631"/>
    <lineage>
        <taxon>Bacteria</taxon>
        <taxon>Pseudomonadati</taxon>
        <taxon>Pseudomonadota</taxon>
        <taxon>Alphaproteobacteria</taxon>
        <taxon>Rhodobacterales</taxon>
        <taxon>Paracoccaceae</taxon>
        <taxon>Maliponia</taxon>
    </lineage>
</organism>
<dbReference type="GO" id="GO:0005506">
    <property type="term" value="F:iron ion binding"/>
    <property type="evidence" value="ECO:0007669"/>
    <property type="project" value="InterPro"/>
</dbReference>
<dbReference type="GO" id="GO:0042597">
    <property type="term" value="C:periplasmic space"/>
    <property type="evidence" value="ECO:0007669"/>
    <property type="project" value="InterPro"/>
</dbReference>
<dbReference type="InterPro" id="IPR012127">
    <property type="entry name" value="Cyt_c_prime"/>
</dbReference>
<dbReference type="InterPro" id="IPR010980">
    <property type="entry name" value="Cyt_c/b562"/>
</dbReference>
<dbReference type="InterPro" id="IPR002321">
    <property type="entry name" value="Cyt_c_II"/>
</dbReference>
<reference evidence="9 10" key="1">
    <citation type="submission" date="2017-05" db="EMBL/GenBank/DDBJ databases">
        <authorList>
            <person name="Song R."/>
            <person name="Chenine A.L."/>
            <person name="Ruprecht R.M."/>
        </authorList>
    </citation>
    <scope>NUCLEOTIDE SEQUENCE [LARGE SCALE GENOMIC DNA]</scope>
    <source>
        <strain evidence="9 10">CECT 8898</strain>
    </source>
</reference>
<keyword evidence="1" id="KW-0813">Transport</keyword>
<evidence type="ECO:0000313" key="10">
    <source>
        <dbReference type="Proteomes" id="UP000207598"/>
    </source>
</evidence>
<dbReference type="SUPFAM" id="SSF47175">
    <property type="entry name" value="Cytochromes"/>
    <property type="match status" value="1"/>
</dbReference>
<comment type="PTM">
    <text evidence="7">Binds 1 heme group per subunit.</text>
</comment>
<sequence>MKTAFAALAAIAVLATPALAQDVSGAVKARKGQFNILALNLGVLGGMARGTVDYDAAAAQAAADSIVHVTKLDQSNLWPAGSDQMSIDGSRALPVIWEKTDDVMAKWAALGEAAVKMAEVAGTGKDALGPNLGAIGGACKACHDTYRAPE</sequence>
<evidence type="ECO:0000256" key="1">
    <source>
        <dbReference type="ARBA" id="ARBA00022448"/>
    </source>
</evidence>
<feature type="signal peptide" evidence="8">
    <location>
        <begin position="1"/>
        <end position="20"/>
    </location>
</feature>
<dbReference type="OrthoDB" id="7596534at2"/>
<evidence type="ECO:0000256" key="6">
    <source>
        <dbReference type="PIRSR" id="PIRSR000027-1"/>
    </source>
</evidence>
<feature type="binding site" description="axial binding residue" evidence="6">
    <location>
        <position position="143"/>
    </location>
    <ligand>
        <name>heme c</name>
        <dbReference type="ChEBI" id="CHEBI:61717"/>
    </ligand>
    <ligandPart>
        <name>Fe</name>
        <dbReference type="ChEBI" id="CHEBI:18248"/>
    </ligandPart>
</feature>
<evidence type="ECO:0000256" key="7">
    <source>
        <dbReference type="PIRSR" id="PIRSR000027-2"/>
    </source>
</evidence>
<proteinExistence type="predicted"/>
<evidence type="ECO:0000256" key="4">
    <source>
        <dbReference type="ARBA" id="ARBA00022982"/>
    </source>
</evidence>
<protein>
    <submittedName>
        <fullName evidence="9">Cytochrome c</fullName>
    </submittedName>
</protein>
<dbReference type="GO" id="GO:0022900">
    <property type="term" value="P:electron transport chain"/>
    <property type="evidence" value="ECO:0007669"/>
    <property type="project" value="InterPro"/>
</dbReference>
<feature type="chain" id="PRO_5013122288" evidence="8">
    <location>
        <begin position="21"/>
        <end position="150"/>
    </location>
</feature>
<keyword evidence="2 7" id="KW-0349">Heme</keyword>
<keyword evidence="8" id="KW-0732">Signal</keyword>
<keyword evidence="10" id="KW-1185">Reference proteome</keyword>
<name>A0A238L0F6_9RHOB</name>
<accession>A0A238L0F6</accession>
<keyword evidence="4" id="KW-0249">Electron transport</keyword>
<dbReference type="AlphaFoldDB" id="A0A238L0F6"/>
<evidence type="ECO:0000313" key="9">
    <source>
        <dbReference type="EMBL" id="SMX48340.1"/>
    </source>
</evidence>